<dbReference type="Gene3D" id="3.30.420.10">
    <property type="entry name" value="Ribonuclease H-like superfamily/Ribonuclease H"/>
    <property type="match status" value="1"/>
</dbReference>
<keyword evidence="9 14" id="KW-0540">Nuclease</keyword>
<keyword evidence="12 14" id="KW-0378">Hydrolase</keyword>
<protein>
    <recommendedName>
        <fullName evidence="7 14">Ribonuclease HII</fullName>
        <shortName evidence="14">RNase HII</shortName>
        <ecNumber evidence="6 14">3.1.26.4</ecNumber>
    </recommendedName>
</protein>
<dbReference type="EC" id="3.1.26.4" evidence="6 14"/>
<evidence type="ECO:0000256" key="16">
    <source>
        <dbReference type="RuleBase" id="RU003515"/>
    </source>
</evidence>
<feature type="domain" description="RNase H type-2" evidence="17">
    <location>
        <begin position="72"/>
        <end position="261"/>
    </location>
</feature>
<keyword evidence="11 14" id="KW-0255">Endonuclease</keyword>
<evidence type="ECO:0000256" key="9">
    <source>
        <dbReference type="ARBA" id="ARBA00022722"/>
    </source>
</evidence>
<keyword evidence="8 14" id="KW-0963">Cytoplasm</keyword>
<proteinExistence type="inferred from homology"/>
<evidence type="ECO:0000256" key="2">
    <source>
        <dbReference type="ARBA" id="ARBA00001946"/>
    </source>
</evidence>
<evidence type="ECO:0000256" key="14">
    <source>
        <dbReference type="HAMAP-Rule" id="MF_00052"/>
    </source>
</evidence>
<evidence type="ECO:0000256" key="1">
    <source>
        <dbReference type="ARBA" id="ARBA00000077"/>
    </source>
</evidence>
<dbReference type="Proteomes" id="UP001315967">
    <property type="component" value="Chromosome"/>
</dbReference>
<keyword evidence="19" id="KW-1185">Reference proteome</keyword>
<dbReference type="NCBIfam" id="NF000595">
    <property type="entry name" value="PRK00015.1-3"/>
    <property type="match status" value="1"/>
</dbReference>
<accession>A0ABY5P6R3</accession>
<dbReference type="InterPro" id="IPR024567">
    <property type="entry name" value="RNase_HII/HIII_dom"/>
</dbReference>
<evidence type="ECO:0000313" key="18">
    <source>
        <dbReference type="EMBL" id="UUX34427.1"/>
    </source>
</evidence>
<dbReference type="CDD" id="cd07182">
    <property type="entry name" value="RNase_HII_bacteria_HII_like"/>
    <property type="match status" value="1"/>
</dbReference>
<evidence type="ECO:0000313" key="19">
    <source>
        <dbReference type="Proteomes" id="UP001315967"/>
    </source>
</evidence>
<dbReference type="GO" id="GO:0004523">
    <property type="term" value="F:RNA-DNA hybrid ribonuclease activity"/>
    <property type="evidence" value="ECO:0007669"/>
    <property type="project" value="UniProtKB-EC"/>
</dbReference>
<dbReference type="EMBL" id="CP102453">
    <property type="protein sequence ID" value="UUX34427.1"/>
    <property type="molecule type" value="Genomic_DNA"/>
</dbReference>
<reference evidence="18 19" key="1">
    <citation type="submission" date="2022-08" db="EMBL/GenBank/DDBJ databases">
        <title>Aerococcaceae sp. nov isolated from spoiled eye mask.</title>
        <authorList>
            <person name="Zhou G."/>
            <person name="Xie X.-B."/>
            <person name="Shi Q.-S."/>
            <person name="Wang Y.-S."/>
            <person name="Wen X."/>
            <person name="Peng H."/>
            <person name="Yang X.-J."/>
            <person name="Tao H.-B."/>
            <person name="Huang X.-M."/>
        </authorList>
    </citation>
    <scope>NUCLEOTIDE SEQUENCE [LARGE SCALE GENOMIC DNA]</scope>
    <source>
        <strain evidence="19">DM20194951</strain>
    </source>
</reference>
<dbReference type="HAMAP" id="MF_00052_B">
    <property type="entry name" value="RNase_HII_B"/>
    <property type="match status" value="1"/>
</dbReference>
<evidence type="ECO:0000256" key="6">
    <source>
        <dbReference type="ARBA" id="ARBA00012180"/>
    </source>
</evidence>
<evidence type="ECO:0000256" key="11">
    <source>
        <dbReference type="ARBA" id="ARBA00022759"/>
    </source>
</evidence>
<evidence type="ECO:0000256" key="8">
    <source>
        <dbReference type="ARBA" id="ARBA00022490"/>
    </source>
</evidence>
<evidence type="ECO:0000256" key="13">
    <source>
        <dbReference type="ARBA" id="ARBA00023211"/>
    </source>
</evidence>
<gene>
    <name evidence="14" type="primary">rnhB</name>
    <name evidence="18" type="ORF">NRE15_01905</name>
</gene>
<dbReference type="InterPro" id="IPR036397">
    <property type="entry name" value="RNaseH_sf"/>
</dbReference>
<dbReference type="NCBIfam" id="NF000594">
    <property type="entry name" value="PRK00015.1-1"/>
    <property type="match status" value="1"/>
</dbReference>
<feature type="binding site" evidence="14 15">
    <location>
        <position position="79"/>
    </location>
    <ligand>
        <name>a divalent metal cation</name>
        <dbReference type="ChEBI" id="CHEBI:60240"/>
    </ligand>
</feature>
<evidence type="ECO:0000256" key="12">
    <source>
        <dbReference type="ARBA" id="ARBA00022801"/>
    </source>
</evidence>
<evidence type="ECO:0000256" key="5">
    <source>
        <dbReference type="ARBA" id="ARBA00007383"/>
    </source>
</evidence>
<evidence type="ECO:0000256" key="3">
    <source>
        <dbReference type="ARBA" id="ARBA00004065"/>
    </source>
</evidence>
<dbReference type="PANTHER" id="PTHR10954:SF18">
    <property type="entry name" value="RIBONUCLEASE HII"/>
    <property type="match status" value="1"/>
</dbReference>
<comment type="cofactor">
    <cofactor evidence="2">
        <name>Mg(2+)</name>
        <dbReference type="ChEBI" id="CHEBI:18420"/>
    </cofactor>
</comment>
<name>A0ABY5P6R3_9LACT</name>
<dbReference type="Pfam" id="PF01351">
    <property type="entry name" value="RNase_HII"/>
    <property type="match status" value="1"/>
</dbReference>
<evidence type="ECO:0000256" key="7">
    <source>
        <dbReference type="ARBA" id="ARBA00019179"/>
    </source>
</evidence>
<evidence type="ECO:0000256" key="10">
    <source>
        <dbReference type="ARBA" id="ARBA00022723"/>
    </source>
</evidence>
<dbReference type="InterPro" id="IPR022898">
    <property type="entry name" value="RNase_HII"/>
</dbReference>
<comment type="catalytic activity">
    <reaction evidence="1 14 15 16">
        <text>Endonucleolytic cleavage to 5'-phosphomonoester.</text>
        <dbReference type="EC" id="3.1.26.4"/>
    </reaction>
</comment>
<organism evidence="18 19">
    <name type="scientific">Fundicoccus culcitae</name>
    <dbReference type="NCBI Taxonomy" id="2969821"/>
    <lineage>
        <taxon>Bacteria</taxon>
        <taxon>Bacillati</taxon>
        <taxon>Bacillota</taxon>
        <taxon>Bacilli</taxon>
        <taxon>Lactobacillales</taxon>
        <taxon>Aerococcaceae</taxon>
        <taxon>Fundicoccus</taxon>
    </lineage>
</organism>
<comment type="subcellular location">
    <subcellularLocation>
        <location evidence="4 14">Cytoplasm</location>
    </subcellularLocation>
</comment>
<dbReference type="RefSeq" id="WP_313793930.1">
    <property type="nucleotide sequence ID" value="NZ_CP102453.1"/>
</dbReference>
<keyword evidence="13 14" id="KW-0464">Manganese</keyword>
<dbReference type="PROSITE" id="PS51975">
    <property type="entry name" value="RNASE_H_2"/>
    <property type="match status" value="1"/>
</dbReference>
<feature type="binding site" evidence="14 15">
    <location>
        <position position="171"/>
    </location>
    <ligand>
        <name>a divalent metal cation</name>
        <dbReference type="ChEBI" id="CHEBI:60240"/>
    </ligand>
</feature>
<dbReference type="PANTHER" id="PTHR10954">
    <property type="entry name" value="RIBONUCLEASE H2 SUBUNIT A"/>
    <property type="match status" value="1"/>
</dbReference>
<feature type="binding site" evidence="14 15">
    <location>
        <position position="78"/>
    </location>
    <ligand>
        <name>a divalent metal cation</name>
        <dbReference type="ChEBI" id="CHEBI:60240"/>
    </ligand>
</feature>
<sequence>MHKLTLKEIDQLLANTDELSDPLFEEIALDTRLGAKKLIEKHQNRLLTNQQLWKKHEDRISFEKQITAAGYFYIAGVDEVGRGPLAGPVVTAAVILDYTDKSWIGITDSKQLTPTKRKSFSDLIKSKAIAYSIAVVDSTTIDRINIYEATKVAMVQSVQQLSIQPDYLLIDAMTINSSIQQMSLVKGDQRSLSIAAASIIAKEFRDDLMVEYSQMYPEFGFDKHMGYGTKQHLHAIQQYGVTPIHRQSFAPVAQATKTYKK</sequence>
<evidence type="ECO:0000256" key="15">
    <source>
        <dbReference type="PROSITE-ProRule" id="PRU01319"/>
    </source>
</evidence>
<dbReference type="SUPFAM" id="SSF53098">
    <property type="entry name" value="Ribonuclease H-like"/>
    <property type="match status" value="1"/>
</dbReference>
<evidence type="ECO:0000259" key="17">
    <source>
        <dbReference type="PROSITE" id="PS51975"/>
    </source>
</evidence>
<keyword evidence="10 14" id="KW-0479">Metal-binding</keyword>
<dbReference type="InterPro" id="IPR001352">
    <property type="entry name" value="RNase_HII/HIII"/>
</dbReference>
<comment type="cofactor">
    <cofactor evidence="14 15">
        <name>Mn(2+)</name>
        <dbReference type="ChEBI" id="CHEBI:29035"/>
    </cofactor>
    <cofactor evidence="14 15">
        <name>Mg(2+)</name>
        <dbReference type="ChEBI" id="CHEBI:18420"/>
    </cofactor>
    <text evidence="14 15">Manganese or magnesium. Binds 1 divalent metal ion per monomer in the absence of substrate. May bind a second metal ion after substrate binding.</text>
</comment>
<dbReference type="InterPro" id="IPR012337">
    <property type="entry name" value="RNaseH-like_sf"/>
</dbReference>
<comment type="function">
    <text evidence="3 14 16">Endonuclease that specifically degrades the RNA of RNA-DNA hybrids.</text>
</comment>
<comment type="similarity">
    <text evidence="5 14 16">Belongs to the RNase HII family.</text>
</comment>
<evidence type="ECO:0000256" key="4">
    <source>
        <dbReference type="ARBA" id="ARBA00004496"/>
    </source>
</evidence>